<reference evidence="1" key="1">
    <citation type="submission" date="2022-07" db="EMBL/GenBank/DDBJ databases">
        <title>Phylogenomic reconstructions and comparative analyses of Kickxellomycotina fungi.</title>
        <authorList>
            <person name="Reynolds N.K."/>
            <person name="Stajich J.E."/>
            <person name="Barry K."/>
            <person name="Grigoriev I.V."/>
            <person name="Crous P."/>
            <person name="Smith M.E."/>
        </authorList>
    </citation>
    <scope>NUCLEOTIDE SEQUENCE</scope>
    <source>
        <strain evidence="1">NRRL 1565</strain>
    </source>
</reference>
<comment type="caution">
    <text evidence="1">The sequence shown here is derived from an EMBL/GenBank/DDBJ whole genome shotgun (WGS) entry which is preliminary data.</text>
</comment>
<evidence type="ECO:0000313" key="1">
    <source>
        <dbReference type="EMBL" id="KAJ2804358.1"/>
    </source>
</evidence>
<evidence type="ECO:0000313" key="2">
    <source>
        <dbReference type="Proteomes" id="UP001140094"/>
    </source>
</evidence>
<keyword evidence="2" id="KW-1185">Reference proteome</keyword>
<proteinExistence type="predicted"/>
<name>A0A9W8LS74_9FUNG</name>
<evidence type="ECO:0008006" key="3">
    <source>
        <dbReference type="Google" id="ProtNLM"/>
    </source>
</evidence>
<gene>
    <name evidence="1" type="ORF">H4R20_002540</name>
</gene>
<dbReference type="OrthoDB" id="2281547at2759"/>
<organism evidence="1 2">
    <name type="scientific">Coemansia guatemalensis</name>
    <dbReference type="NCBI Taxonomy" id="2761395"/>
    <lineage>
        <taxon>Eukaryota</taxon>
        <taxon>Fungi</taxon>
        <taxon>Fungi incertae sedis</taxon>
        <taxon>Zoopagomycota</taxon>
        <taxon>Kickxellomycotina</taxon>
        <taxon>Kickxellomycetes</taxon>
        <taxon>Kickxellales</taxon>
        <taxon>Kickxellaceae</taxon>
        <taxon>Coemansia</taxon>
    </lineage>
</organism>
<accession>A0A9W8LS74</accession>
<protein>
    <recommendedName>
        <fullName evidence="3">Mediator complex subunit 1</fullName>
    </recommendedName>
</protein>
<dbReference type="AlphaFoldDB" id="A0A9W8LS74"/>
<sequence length="603" mass="63339">MDSSSESKAAVIQRTISDDMDEIHGIMAQFQRQMETADGIVGLHPLGPVNVDKAKVGFVQACGRLRAALTGFQASTVASWEQLASGGAQERSEAVGGARRAAVAAVELGEMRRIAETVQADVRRSQRRVFEAAGAALAQTLQQEWPGGLAGRLRASADRLGLACYTDDQAGAATVTLAGRDLVIDVDMGETAAAVGVKVSFVSEMAHDARLDGLLQRRLAAGDVCGFEALASEMAALDRLARAQEAANIVHNTFAVAATLAEVQRQELLALDGEVAQLLSKGSGVTLPFSRHVGASTVYHMPAALRHGLSESQWAALGEGHAAAADVLRGCQWLDFAWEPSAQRHWFLAPDAAQHWAVVEQAGEGQPHQNIAGLQVRFVEPPTAEQASGGAWAPYALVARVDPPLAACAQTVRALMTMAAGDGIGSEPAPEDAPRLLEDAPTLERLILRDAADAAQIRAWTVSRVPLRHVRDVLALVPLLRRQAVFNELLASSAGASTVHVRTAATDPFRVDVCMIASGRPTLGAVLRVAEVSGAVLAWPLEALGVAADAPDVLAALAAADPALLTPAAAHTALSAAADISRSIPLTMQWLAAQSWEGWVMES</sequence>
<dbReference type="Proteomes" id="UP001140094">
    <property type="component" value="Unassembled WGS sequence"/>
</dbReference>
<dbReference type="EMBL" id="JANBUO010000410">
    <property type="protein sequence ID" value="KAJ2804358.1"/>
    <property type="molecule type" value="Genomic_DNA"/>
</dbReference>